<keyword evidence="2" id="KW-1185">Reference proteome</keyword>
<evidence type="ECO:0000313" key="1">
    <source>
        <dbReference type="EMBL" id="KAI9510594.1"/>
    </source>
</evidence>
<evidence type="ECO:0000313" key="2">
    <source>
        <dbReference type="Proteomes" id="UP001207468"/>
    </source>
</evidence>
<organism evidence="1 2">
    <name type="scientific">Russula earlei</name>
    <dbReference type="NCBI Taxonomy" id="71964"/>
    <lineage>
        <taxon>Eukaryota</taxon>
        <taxon>Fungi</taxon>
        <taxon>Dikarya</taxon>
        <taxon>Basidiomycota</taxon>
        <taxon>Agaricomycotina</taxon>
        <taxon>Agaricomycetes</taxon>
        <taxon>Russulales</taxon>
        <taxon>Russulaceae</taxon>
        <taxon>Russula</taxon>
    </lineage>
</organism>
<reference evidence="1" key="1">
    <citation type="submission" date="2021-03" db="EMBL/GenBank/DDBJ databases">
        <title>Evolutionary priming and transition to the ectomycorrhizal habit in an iconic lineage of mushroom-forming fungi: is preadaptation a requirement?</title>
        <authorList>
            <consortium name="DOE Joint Genome Institute"/>
            <person name="Looney B.P."/>
            <person name="Miyauchi S."/>
            <person name="Morin E."/>
            <person name="Drula E."/>
            <person name="Courty P.E."/>
            <person name="Chicoki N."/>
            <person name="Fauchery L."/>
            <person name="Kohler A."/>
            <person name="Kuo A."/>
            <person name="LaButti K."/>
            <person name="Pangilinan J."/>
            <person name="Lipzen A."/>
            <person name="Riley R."/>
            <person name="Andreopoulos W."/>
            <person name="He G."/>
            <person name="Johnson J."/>
            <person name="Barry K.W."/>
            <person name="Grigoriev I.V."/>
            <person name="Nagy L."/>
            <person name="Hibbett D."/>
            <person name="Henrissat B."/>
            <person name="Matheny P.B."/>
            <person name="Labbe J."/>
            <person name="Martin A.F."/>
        </authorList>
    </citation>
    <scope>NUCLEOTIDE SEQUENCE</scope>
    <source>
        <strain evidence="1">BPL698</strain>
    </source>
</reference>
<comment type="caution">
    <text evidence="1">The sequence shown here is derived from an EMBL/GenBank/DDBJ whole genome shotgun (WGS) entry which is preliminary data.</text>
</comment>
<protein>
    <submittedName>
        <fullName evidence="1">Uncharacterized protein</fullName>
    </submittedName>
</protein>
<dbReference type="EMBL" id="JAGFNK010000039">
    <property type="protein sequence ID" value="KAI9510594.1"/>
    <property type="molecule type" value="Genomic_DNA"/>
</dbReference>
<sequence>MSTFSNNNFSKKDTFVTGHVGFMHRYHNHPHQQMNLTFGPYGRHLVKVNAARRLHAFAAPEHVEVYSGAVAPLLRPTGHDSEIHGPGGLGGVEGLPSADSEAVRARIDDGLPAVESMAAAIGRTWNAGEGVNQGHGRGDGAVDECRFAVERIVFMYGGIGVGNRSAVAGKVSDVGIDIYGMRQDSTSYAIVRASHLFFFLLCLPIALIREMILNATVPKTMIPLNVTHKAIVTDSIHNNPTSHEAHPGVASSPLWQTPSVLIQFDHFDFMDGPPFMMH</sequence>
<accession>A0ACC0UHR4</accession>
<dbReference type="Proteomes" id="UP001207468">
    <property type="component" value="Unassembled WGS sequence"/>
</dbReference>
<proteinExistence type="predicted"/>
<gene>
    <name evidence="1" type="ORF">F5148DRAFT_1147452</name>
</gene>
<name>A0ACC0UHR4_9AGAM</name>